<keyword evidence="1" id="KW-0812">Transmembrane</keyword>
<dbReference type="AlphaFoldDB" id="A0AAV2FIK8"/>
<dbReference type="EMBL" id="OZ034819">
    <property type="protein sequence ID" value="CAL1398146.1"/>
    <property type="molecule type" value="Genomic_DNA"/>
</dbReference>
<organism evidence="3 4">
    <name type="scientific">Linum trigynum</name>
    <dbReference type="NCBI Taxonomy" id="586398"/>
    <lineage>
        <taxon>Eukaryota</taxon>
        <taxon>Viridiplantae</taxon>
        <taxon>Streptophyta</taxon>
        <taxon>Embryophyta</taxon>
        <taxon>Tracheophyta</taxon>
        <taxon>Spermatophyta</taxon>
        <taxon>Magnoliopsida</taxon>
        <taxon>eudicotyledons</taxon>
        <taxon>Gunneridae</taxon>
        <taxon>Pentapetalae</taxon>
        <taxon>rosids</taxon>
        <taxon>fabids</taxon>
        <taxon>Malpighiales</taxon>
        <taxon>Linaceae</taxon>
        <taxon>Linum</taxon>
    </lineage>
</organism>
<feature type="domain" description="KIB1-4 beta-propeller" evidence="2">
    <location>
        <begin position="95"/>
        <end position="262"/>
    </location>
</feature>
<dbReference type="InterPro" id="IPR005174">
    <property type="entry name" value="KIB1-4_b-propeller"/>
</dbReference>
<keyword evidence="4" id="KW-1185">Reference proteome</keyword>
<sequence>MVIESGRRPWADLHPELLSLIYDNLPPSAAARSSGFGSVCKPWHHFHAAAPPLPPPPPYHHPFLTGHLLACPTIDDAAVPDEIRDELHAASIAYRWQSSSGWLLLRRSHNGQIFSCFNPLFSWPENYIELPSRHAITPLPVTDPESPPPIKAAFSSDPAGPDDWTIFVIGAIPRVFSTFRRGELSWRNYECYQNGTDQPDLTDCVAIGFREGKFLCVFESGDVLIFGIGGGERQRRMLKAYYPVRATERLVERYNNLLIVEIGGRSERGSSVVVSWERVADRHGGGGRRLRLLGVKRGNVELGRMAPELMEEGRRLDLAVIYVRENPDYVISKIWSRSLTRCVGLLLLAGSLAVSLFLIAIPATYAVPNE</sequence>
<reference evidence="3 4" key="1">
    <citation type="submission" date="2024-04" db="EMBL/GenBank/DDBJ databases">
        <authorList>
            <person name="Fracassetti M."/>
        </authorList>
    </citation>
    <scope>NUCLEOTIDE SEQUENCE [LARGE SCALE GENOMIC DNA]</scope>
</reference>
<name>A0AAV2FIK8_9ROSI</name>
<evidence type="ECO:0000256" key="1">
    <source>
        <dbReference type="SAM" id="Phobius"/>
    </source>
</evidence>
<evidence type="ECO:0000259" key="2">
    <source>
        <dbReference type="Pfam" id="PF03478"/>
    </source>
</evidence>
<dbReference type="PANTHER" id="PTHR33110">
    <property type="entry name" value="F-BOX/KELCH-REPEAT PROTEIN-RELATED"/>
    <property type="match status" value="1"/>
</dbReference>
<evidence type="ECO:0000313" key="4">
    <source>
        <dbReference type="Proteomes" id="UP001497516"/>
    </source>
</evidence>
<accession>A0AAV2FIK8</accession>
<feature type="transmembrane region" description="Helical" evidence="1">
    <location>
        <begin position="342"/>
        <end position="367"/>
    </location>
</feature>
<gene>
    <name evidence="3" type="ORF">LTRI10_LOCUS38395</name>
</gene>
<dbReference type="Proteomes" id="UP001497516">
    <property type="component" value="Chromosome 6"/>
</dbReference>
<dbReference type="Pfam" id="PF03478">
    <property type="entry name" value="Beta-prop_KIB1-4"/>
    <property type="match status" value="1"/>
</dbReference>
<evidence type="ECO:0000313" key="3">
    <source>
        <dbReference type="EMBL" id="CAL1398146.1"/>
    </source>
</evidence>
<protein>
    <recommendedName>
        <fullName evidence="2">KIB1-4 beta-propeller domain-containing protein</fullName>
    </recommendedName>
</protein>
<keyword evidence="1" id="KW-0472">Membrane</keyword>
<keyword evidence="1" id="KW-1133">Transmembrane helix</keyword>
<proteinExistence type="predicted"/>
<dbReference type="PANTHER" id="PTHR33110:SF71">
    <property type="entry name" value="F-BOX_KELCH-REPEAT PROTEIN"/>
    <property type="match status" value="1"/>
</dbReference>